<feature type="transmembrane region" description="Helical" evidence="8">
    <location>
        <begin position="21"/>
        <end position="41"/>
    </location>
</feature>
<evidence type="ECO:0000313" key="9">
    <source>
        <dbReference type="EMBL" id="GAP04000.1"/>
    </source>
</evidence>
<evidence type="ECO:0000256" key="8">
    <source>
        <dbReference type="SAM" id="Phobius"/>
    </source>
</evidence>
<keyword evidence="6 8" id="KW-1133">Transmembrane helix</keyword>
<dbReference type="RefSeq" id="WP_059393472.1">
    <property type="nucleotide sequence ID" value="NZ_DF968079.1"/>
</dbReference>
<reference evidence="9" key="1">
    <citation type="journal article" date="2015" name="BMC Genomics">
        <title>Comparative genomics of Fructobacillus spp. and Leuconostoc spp. reveals niche-specific evolution of Fructobacillus spp.</title>
        <authorList>
            <person name="Endo A."/>
            <person name="Tanizawa Y."/>
            <person name="Tanaka N."/>
            <person name="Maeno S."/>
            <person name="Kumar H."/>
            <person name="Shiwa Y."/>
            <person name="Okada S."/>
            <person name="Yoshikawa H."/>
            <person name="Dicks L."/>
            <person name="Nakagawa J."/>
            <person name="Arita M."/>
        </authorList>
    </citation>
    <scope>NUCLEOTIDE SEQUENCE [LARGE SCALE GENOMIC DNA]</scope>
    <source>
        <strain evidence="9">F214-1</strain>
    </source>
</reference>
<dbReference type="GO" id="GO:0055085">
    <property type="term" value="P:transmembrane transport"/>
    <property type="evidence" value="ECO:0007669"/>
    <property type="project" value="TreeGrafter"/>
</dbReference>
<feature type="transmembrane region" description="Helical" evidence="8">
    <location>
        <begin position="47"/>
        <end position="65"/>
    </location>
</feature>
<dbReference type="Proteomes" id="UP000064514">
    <property type="component" value="Unassembled WGS sequence"/>
</dbReference>
<proteinExistence type="inferred from homology"/>
<comment type="similarity">
    <text evidence="2">Belongs to the autoinducer-2 exporter (AI-2E) (TC 2.A.86) family.</text>
</comment>
<feature type="transmembrane region" description="Helical" evidence="8">
    <location>
        <begin position="325"/>
        <end position="350"/>
    </location>
</feature>
<sequence>MPRENGKKSTGLTSVKGLKTLTAVVLVLLIIWLAYQVRFIFGPIESFVAAVGAPILIAGVFYYLLNPLVTKLETKLGWKRNRIVLVVLVLFILILVAAIAFLARVVTVQVTDLLTHWPSYLREGQDWIKETFEGKQYDQLRNILVTSNDQINHTAIAWVQSHLGASISGVGHFAARLSEVGVVLVSTPFILYYLLVDGAHLPEFIIDKLPPKVRPSTKNLLAELSGQISKYIRGQLGVALSVTIMFAIGYTIIGLPSGILLAILAGVLNLIPYLGSFLAQVPVFAVAFVTGGVKMAVLAAIVLVIEQPLEGHVITPKILGDALDIHPVTVIVVLLASGQIFGLLGFILAVPGYAVLKVLVVHLYTWWRTNSKLFKEELDKELGETK</sequence>
<dbReference type="Pfam" id="PF01594">
    <property type="entry name" value="AI-2E_transport"/>
    <property type="match status" value="1"/>
</dbReference>
<evidence type="ECO:0000256" key="3">
    <source>
        <dbReference type="ARBA" id="ARBA00022448"/>
    </source>
</evidence>
<feature type="transmembrane region" description="Helical" evidence="8">
    <location>
        <begin position="85"/>
        <end position="106"/>
    </location>
</feature>
<keyword evidence="7 8" id="KW-0472">Membrane</keyword>
<evidence type="ECO:0000256" key="2">
    <source>
        <dbReference type="ARBA" id="ARBA00009773"/>
    </source>
</evidence>
<evidence type="ECO:0000256" key="4">
    <source>
        <dbReference type="ARBA" id="ARBA00022475"/>
    </source>
</evidence>
<evidence type="ECO:0000256" key="6">
    <source>
        <dbReference type="ARBA" id="ARBA00022989"/>
    </source>
</evidence>
<name>A0A3F3H967_9LACO</name>
<dbReference type="PANTHER" id="PTHR21716:SF53">
    <property type="entry name" value="PERMEASE PERM-RELATED"/>
    <property type="match status" value="1"/>
</dbReference>
<evidence type="ECO:0008006" key="10">
    <source>
        <dbReference type="Google" id="ProtNLM"/>
    </source>
</evidence>
<keyword evidence="4" id="KW-1003">Cell membrane</keyword>
<dbReference type="GO" id="GO:0005886">
    <property type="term" value="C:plasma membrane"/>
    <property type="evidence" value="ECO:0007669"/>
    <property type="project" value="UniProtKB-SubCell"/>
</dbReference>
<feature type="transmembrane region" description="Helical" evidence="8">
    <location>
        <begin position="236"/>
        <end position="253"/>
    </location>
</feature>
<evidence type="ECO:0000256" key="7">
    <source>
        <dbReference type="ARBA" id="ARBA00023136"/>
    </source>
</evidence>
<protein>
    <recommendedName>
        <fullName evidence="10">Permease</fullName>
    </recommendedName>
</protein>
<evidence type="ECO:0000256" key="1">
    <source>
        <dbReference type="ARBA" id="ARBA00004651"/>
    </source>
</evidence>
<feature type="transmembrane region" description="Helical" evidence="8">
    <location>
        <begin position="283"/>
        <end position="305"/>
    </location>
</feature>
<evidence type="ECO:0000256" key="5">
    <source>
        <dbReference type="ARBA" id="ARBA00022692"/>
    </source>
</evidence>
<dbReference type="InterPro" id="IPR002549">
    <property type="entry name" value="AI-2E-like"/>
</dbReference>
<dbReference type="AlphaFoldDB" id="A0A3F3H967"/>
<keyword evidence="5 8" id="KW-0812">Transmembrane</keyword>
<keyword evidence="3" id="KW-0813">Transport</keyword>
<accession>A0A3F3H967</accession>
<dbReference type="PANTHER" id="PTHR21716">
    <property type="entry name" value="TRANSMEMBRANE PROTEIN"/>
    <property type="match status" value="1"/>
</dbReference>
<feature type="transmembrane region" description="Helical" evidence="8">
    <location>
        <begin position="259"/>
        <end position="276"/>
    </location>
</feature>
<dbReference type="EMBL" id="DF968079">
    <property type="protein sequence ID" value="GAP04000.1"/>
    <property type="molecule type" value="Genomic_DNA"/>
</dbReference>
<dbReference type="STRING" id="709323.GCA_001047135_00545"/>
<comment type="subcellular location">
    <subcellularLocation>
        <location evidence="1">Cell membrane</location>
        <topology evidence="1">Multi-pass membrane protein</topology>
    </subcellularLocation>
</comment>
<gene>
    <name evidence="9" type="ORF">FTRO_0021710</name>
</gene>
<organism evidence="9">
    <name type="scientific">Fructobacillus tropaeoli</name>
    <dbReference type="NCBI Taxonomy" id="709323"/>
    <lineage>
        <taxon>Bacteria</taxon>
        <taxon>Bacillati</taxon>
        <taxon>Bacillota</taxon>
        <taxon>Bacilli</taxon>
        <taxon>Lactobacillales</taxon>
        <taxon>Lactobacillaceae</taxon>
        <taxon>Fructobacillus</taxon>
    </lineage>
</organism>
<feature type="transmembrane region" description="Helical" evidence="8">
    <location>
        <begin position="173"/>
        <end position="195"/>
    </location>
</feature>